<name>A0A9X3EEW1_9GAMM</name>
<dbReference type="InterPro" id="IPR050204">
    <property type="entry name" value="AraC_XylS_family_regulators"/>
</dbReference>
<organism evidence="5 6">
    <name type="scientific">Parathalassolituus penaei</name>
    <dbReference type="NCBI Taxonomy" id="2997323"/>
    <lineage>
        <taxon>Bacteria</taxon>
        <taxon>Pseudomonadati</taxon>
        <taxon>Pseudomonadota</taxon>
        <taxon>Gammaproteobacteria</taxon>
        <taxon>Oceanospirillales</taxon>
        <taxon>Oceanospirillaceae</taxon>
        <taxon>Parathalassolituus</taxon>
    </lineage>
</organism>
<dbReference type="PRINTS" id="PR00032">
    <property type="entry name" value="HTHARAC"/>
</dbReference>
<dbReference type="InterPro" id="IPR009057">
    <property type="entry name" value="Homeodomain-like_sf"/>
</dbReference>
<dbReference type="PANTHER" id="PTHR46796">
    <property type="entry name" value="HTH-TYPE TRANSCRIPTIONAL ACTIVATOR RHAS-RELATED"/>
    <property type="match status" value="1"/>
</dbReference>
<evidence type="ECO:0000259" key="4">
    <source>
        <dbReference type="PROSITE" id="PS01124"/>
    </source>
</evidence>
<dbReference type="GO" id="GO:0043565">
    <property type="term" value="F:sequence-specific DNA binding"/>
    <property type="evidence" value="ECO:0007669"/>
    <property type="project" value="InterPro"/>
</dbReference>
<evidence type="ECO:0000313" key="5">
    <source>
        <dbReference type="EMBL" id="MCY0966302.1"/>
    </source>
</evidence>
<dbReference type="EMBL" id="JAPNOA010000039">
    <property type="protein sequence ID" value="MCY0966302.1"/>
    <property type="molecule type" value="Genomic_DNA"/>
</dbReference>
<dbReference type="PROSITE" id="PS01124">
    <property type="entry name" value="HTH_ARAC_FAMILY_2"/>
    <property type="match status" value="1"/>
</dbReference>
<reference evidence="5" key="1">
    <citation type="submission" date="2022-11" db="EMBL/GenBank/DDBJ databases">
        <title>Parathalassolutuus dongxingensis gen. nov., sp. nov., a novel member of family Oceanospirillaceae isolated from a coastal shrimp pond in Guangxi, China.</title>
        <authorList>
            <person name="Chen H."/>
        </authorList>
    </citation>
    <scope>NUCLEOTIDE SEQUENCE</scope>
    <source>
        <strain evidence="5">G-43</strain>
    </source>
</reference>
<feature type="domain" description="HTH araC/xylS-type" evidence="4">
    <location>
        <begin position="214"/>
        <end position="315"/>
    </location>
</feature>
<dbReference type="PANTHER" id="PTHR46796:SF6">
    <property type="entry name" value="ARAC SUBFAMILY"/>
    <property type="match status" value="1"/>
</dbReference>
<evidence type="ECO:0000256" key="1">
    <source>
        <dbReference type="ARBA" id="ARBA00023015"/>
    </source>
</evidence>
<dbReference type="InterPro" id="IPR035418">
    <property type="entry name" value="AraC-bd_2"/>
</dbReference>
<evidence type="ECO:0000313" key="6">
    <source>
        <dbReference type="Proteomes" id="UP001150830"/>
    </source>
</evidence>
<dbReference type="Pfam" id="PF14525">
    <property type="entry name" value="AraC_binding_2"/>
    <property type="match status" value="1"/>
</dbReference>
<accession>A0A9X3EEW1</accession>
<dbReference type="InterPro" id="IPR020449">
    <property type="entry name" value="Tscrpt_reg_AraC-type_HTH"/>
</dbReference>
<dbReference type="Gene3D" id="1.10.10.60">
    <property type="entry name" value="Homeodomain-like"/>
    <property type="match status" value="1"/>
</dbReference>
<sequence>MQTAATTHFSTHCLPADKRGSCWVDVVNRHIINLDCPDEPDTGIDAELDHFDLGDIRFNHIRASSHCVQRSNAHINDDGRESAFMCLILEGNGFACQGIRGSLFNVGDVLIYNTVHPYSLGFPDKTETMVIDLPHTIMKEYFDSWNQKDLIHLDRTLDVGGYSTANLFNIVQSWMQQDSASNEITCHRLLEQLHGLIHQRSLGNNSRSLPRLLQKSKAFINQHLQREDLSADIISQQMHTSSRQLARAFAIEGNSITRYIWNQRLERCRNEILGSSGHKASISEIAFRWGFNHSAHFSRSYKMRFGETPTETRQRVLRG</sequence>
<evidence type="ECO:0000256" key="3">
    <source>
        <dbReference type="ARBA" id="ARBA00023163"/>
    </source>
</evidence>
<keyword evidence="1" id="KW-0805">Transcription regulation</keyword>
<dbReference type="RefSeq" id="WP_283174510.1">
    <property type="nucleotide sequence ID" value="NZ_JAPNOA010000039.1"/>
</dbReference>
<keyword evidence="6" id="KW-1185">Reference proteome</keyword>
<gene>
    <name evidence="5" type="ORF">OUO13_13990</name>
</gene>
<comment type="caution">
    <text evidence="5">The sequence shown here is derived from an EMBL/GenBank/DDBJ whole genome shotgun (WGS) entry which is preliminary data.</text>
</comment>
<dbReference type="Pfam" id="PF12833">
    <property type="entry name" value="HTH_18"/>
    <property type="match status" value="1"/>
</dbReference>
<dbReference type="InterPro" id="IPR018060">
    <property type="entry name" value="HTH_AraC"/>
</dbReference>
<dbReference type="AlphaFoldDB" id="A0A9X3EEW1"/>
<dbReference type="SMART" id="SM00342">
    <property type="entry name" value="HTH_ARAC"/>
    <property type="match status" value="1"/>
</dbReference>
<dbReference type="Proteomes" id="UP001150830">
    <property type="component" value="Unassembled WGS sequence"/>
</dbReference>
<proteinExistence type="predicted"/>
<protein>
    <submittedName>
        <fullName evidence="5">Helix-turn-helix domain-containing protein</fullName>
    </submittedName>
</protein>
<dbReference type="GO" id="GO:0003700">
    <property type="term" value="F:DNA-binding transcription factor activity"/>
    <property type="evidence" value="ECO:0007669"/>
    <property type="project" value="InterPro"/>
</dbReference>
<keyword evidence="3" id="KW-0804">Transcription</keyword>
<dbReference type="SUPFAM" id="SSF46689">
    <property type="entry name" value="Homeodomain-like"/>
    <property type="match status" value="1"/>
</dbReference>
<keyword evidence="2" id="KW-0238">DNA-binding</keyword>
<evidence type="ECO:0000256" key="2">
    <source>
        <dbReference type="ARBA" id="ARBA00023125"/>
    </source>
</evidence>